<feature type="region of interest" description="Disordered" evidence="2">
    <location>
        <begin position="54"/>
        <end position="92"/>
    </location>
</feature>
<evidence type="ECO:0000256" key="2">
    <source>
        <dbReference type="SAM" id="MobiDB-lite"/>
    </source>
</evidence>
<dbReference type="InterPro" id="IPR024455">
    <property type="entry name" value="Phage_capsid"/>
</dbReference>
<reference evidence="5" key="1">
    <citation type="submission" date="2020-10" db="EMBL/GenBank/DDBJ databases">
        <title>Complete genome sequence of Bacillus velezensis NST6.</title>
        <authorList>
            <person name="Choi J."/>
        </authorList>
    </citation>
    <scope>NUCLEOTIDE SEQUENCE [LARGE SCALE GENOMIC DNA]</scope>
    <source>
        <strain evidence="5">NST6</strain>
    </source>
</reference>
<comment type="subcellular location">
    <subcellularLocation>
        <location evidence="1">Virion</location>
    </subcellularLocation>
</comment>
<proteinExistence type="predicted"/>
<dbReference type="Pfam" id="PF05065">
    <property type="entry name" value="Phage_capsid"/>
    <property type="match status" value="1"/>
</dbReference>
<dbReference type="AlphaFoldDB" id="A0A7W4LRZ2"/>
<feature type="domain" description="Phage capsid-like C-terminal" evidence="3">
    <location>
        <begin position="131"/>
        <end position="393"/>
    </location>
</feature>
<protein>
    <recommendedName>
        <fullName evidence="3">Phage capsid-like C-terminal domain-containing protein</fullName>
    </recommendedName>
</protein>
<evidence type="ECO:0000313" key="4">
    <source>
        <dbReference type="EMBL" id="QOY28803.1"/>
    </source>
</evidence>
<evidence type="ECO:0000256" key="1">
    <source>
        <dbReference type="ARBA" id="ARBA00004328"/>
    </source>
</evidence>
<dbReference type="RefSeq" id="WP_123117863.1">
    <property type="nucleotide sequence ID" value="NZ_CP033576.1"/>
</dbReference>
<name>A0A7W4LRZ2_BACVE</name>
<dbReference type="EMBL" id="CP063687">
    <property type="protein sequence ID" value="QOY28803.1"/>
    <property type="molecule type" value="Genomic_DNA"/>
</dbReference>
<dbReference type="InterPro" id="IPR054612">
    <property type="entry name" value="Phage_capsid-like_C"/>
</dbReference>
<dbReference type="SUPFAM" id="SSF56563">
    <property type="entry name" value="Major capsid protein gp5"/>
    <property type="match status" value="1"/>
</dbReference>
<dbReference type="Proteomes" id="UP000587477">
    <property type="component" value="Chromosome"/>
</dbReference>
<accession>A0A7W4LRZ2</accession>
<dbReference type="NCBIfam" id="TIGR01554">
    <property type="entry name" value="major_cap_HK97"/>
    <property type="match status" value="1"/>
</dbReference>
<evidence type="ECO:0000259" key="3">
    <source>
        <dbReference type="Pfam" id="PF05065"/>
    </source>
</evidence>
<dbReference type="Gene3D" id="3.30.2320.10">
    <property type="entry name" value="hypothetical protein PF0899 domain"/>
    <property type="match status" value="1"/>
</dbReference>
<sequence length="397" mass="44437">MPMQMSKKEIALRQQFTEKKQQADKALQEGNTDEARALLDEVKQLKNQIELMTEGRSLDVPDLPGGVNFVPEQERNPEGQRSQGQGNEERQQQYSKAFLKGLRGKRLTDEERDLLDSPEFRAMSGINDEDGGILIPEDIGRQIHEFKRQFEPLEQYVTVEPVTTRSGTRLLEKNADMVPFSPVEELGNLPEIDQPRFTKVSYSIIDYGGIMTLSNSMLNDSDQAIMTYVAKWFAKKSVVTRNNLILAAIASLKKVDIDGLDGIKKALNVTLDPMVAPGSIVLTNQDGYDWLDTLKDGTGRYLLQPDPTNPTKKLLDGRPVVPFTNRVLKTLKGKAPLIIGNLKEAIVLFDREQQSIASTDTGAGAFETNSTKVRGIEREDVRKWDEDAVVFGQITVE</sequence>
<organism evidence="4 5">
    <name type="scientific">Bacillus velezensis</name>
    <dbReference type="NCBI Taxonomy" id="492670"/>
    <lineage>
        <taxon>Bacteria</taxon>
        <taxon>Bacillati</taxon>
        <taxon>Bacillota</taxon>
        <taxon>Bacilli</taxon>
        <taxon>Bacillales</taxon>
        <taxon>Bacillaceae</taxon>
        <taxon>Bacillus</taxon>
        <taxon>Bacillus amyloliquefaciens group</taxon>
    </lineage>
</organism>
<evidence type="ECO:0000313" key="5">
    <source>
        <dbReference type="Proteomes" id="UP000587477"/>
    </source>
</evidence>
<gene>
    <name evidence="4" type="ORF">BACVE_003845</name>
</gene>